<organism evidence="4">
    <name type="scientific">Echinostoma caproni</name>
    <dbReference type="NCBI Taxonomy" id="27848"/>
    <lineage>
        <taxon>Eukaryota</taxon>
        <taxon>Metazoa</taxon>
        <taxon>Spiralia</taxon>
        <taxon>Lophotrochozoa</taxon>
        <taxon>Platyhelminthes</taxon>
        <taxon>Trematoda</taxon>
        <taxon>Digenea</taxon>
        <taxon>Plagiorchiida</taxon>
        <taxon>Echinostomata</taxon>
        <taxon>Echinostomatoidea</taxon>
        <taxon>Echinostomatidae</taxon>
        <taxon>Echinostoma</taxon>
    </lineage>
</organism>
<evidence type="ECO:0000313" key="4">
    <source>
        <dbReference type="WBParaSite" id="ECPE_0000018801-mRNA-1"/>
    </source>
</evidence>
<evidence type="ECO:0000256" key="1">
    <source>
        <dbReference type="SAM" id="Phobius"/>
    </source>
</evidence>
<dbReference type="EMBL" id="UZAN01000592">
    <property type="protein sequence ID" value="VDP19946.1"/>
    <property type="molecule type" value="Genomic_DNA"/>
</dbReference>
<accession>A0A182ZZQ4</accession>
<proteinExistence type="predicted"/>
<reference evidence="2 3" key="2">
    <citation type="submission" date="2018-11" db="EMBL/GenBank/DDBJ databases">
        <authorList>
            <consortium name="Pathogen Informatics"/>
        </authorList>
    </citation>
    <scope>NUCLEOTIDE SEQUENCE [LARGE SCALE GENOMIC DNA]</scope>
    <source>
        <strain evidence="2 3">Egypt</strain>
    </source>
</reference>
<dbReference type="AlphaFoldDB" id="A0A182ZZQ4"/>
<name>A0A182ZZQ4_9TREM</name>
<dbReference type="WBParaSite" id="ECPE_0000018801-mRNA-1">
    <property type="protein sequence ID" value="ECPE_0000018801-mRNA-1"/>
    <property type="gene ID" value="ECPE_0000018801"/>
</dbReference>
<gene>
    <name evidence="2" type="ORF">ECPE_LOCUS189</name>
</gene>
<sequence length="138" mass="15899">MDHVGNHGYPMNVTDMNAFFIARGPSFLVNHTVPQIQAMDIYALMSGLLSLSSQPNNGSLVRIANQLLRPDVAHRVITTPAWYPFWWKWIVWQMRVIWFFIGFALWIILFCLLITAIFVQRNYGKQLLGSSTWGEIKA</sequence>
<keyword evidence="1" id="KW-0812">Transmembrane</keyword>
<evidence type="ECO:0000313" key="2">
    <source>
        <dbReference type="EMBL" id="VDP19946.1"/>
    </source>
</evidence>
<dbReference type="InterPro" id="IPR017850">
    <property type="entry name" value="Alkaline_phosphatase_core_sf"/>
</dbReference>
<dbReference type="Proteomes" id="UP000272942">
    <property type="component" value="Unassembled WGS sequence"/>
</dbReference>
<evidence type="ECO:0000313" key="3">
    <source>
        <dbReference type="Proteomes" id="UP000272942"/>
    </source>
</evidence>
<keyword evidence="1" id="KW-1133">Transmembrane helix</keyword>
<dbReference type="GO" id="GO:0016787">
    <property type="term" value="F:hydrolase activity"/>
    <property type="evidence" value="ECO:0007669"/>
    <property type="project" value="UniProtKB-ARBA"/>
</dbReference>
<dbReference type="PANTHER" id="PTHR10151">
    <property type="entry name" value="ECTONUCLEOTIDE PYROPHOSPHATASE/PHOSPHODIESTERASE"/>
    <property type="match status" value="1"/>
</dbReference>
<dbReference type="PANTHER" id="PTHR10151:SF120">
    <property type="entry name" value="BIS(5'-ADENOSYL)-TRIPHOSPHATASE"/>
    <property type="match status" value="1"/>
</dbReference>
<dbReference type="OrthoDB" id="6151632at2759"/>
<dbReference type="Gene3D" id="3.40.720.10">
    <property type="entry name" value="Alkaline Phosphatase, subunit A"/>
    <property type="match status" value="1"/>
</dbReference>
<reference evidence="4" key="1">
    <citation type="submission" date="2016-06" db="UniProtKB">
        <authorList>
            <consortium name="WormBaseParasite"/>
        </authorList>
    </citation>
    <scope>IDENTIFICATION</scope>
</reference>
<keyword evidence="3" id="KW-1185">Reference proteome</keyword>
<feature type="transmembrane region" description="Helical" evidence="1">
    <location>
        <begin position="96"/>
        <end position="119"/>
    </location>
</feature>
<keyword evidence="1" id="KW-0472">Membrane</keyword>
<dbReference type="SUPFAM" id="SSF53649">
    <property type="entry name" value="Alkaline phosphatase-like"/>
    <property type="match status" value="1"/>
</dbReference>
<protein>
    <submittedName>
        <fullName evidence="4">PBPe domain-containing protein</fullName>
    </submittedName>
</protein>